<evidence type="ECO:0000256" key="5">
    <source>
        <dbReference type="RuleBase" id="RU004504"/>
    </source>
</evidence>
<dbReference type="Gene3D" id="3.90.1150.10">
    <property type="entry name" value="Aspartate Aminotransferase, domain 1"/>
    <property type="match status" value="1"/>
</dbReference>
<dbReference type="InterPro" id="IPR015422">
    <property type="entry name" value="PyrdxlP-dep_Trfase_small"/>
</dbReference>
<proteinExistence type="inferred from homology"/>
<dbReference type="InterPro" id="IPR000192">
    <property type="entry name" value="Aminotrans_V_dom"/>
</dbReference>
<comment type="similarity">
    <text evidence="2">Belongs to the class-V pyridoxal-phosphate-dependent aminotransferase family. Csd subfamily.</text>
</comment>
<keyword evidence="7" id="KW-0808">Transferase</keyword>
<evidence type="ECO:0000256" key="2">
    <source>
        <dbReference type="ARBA" id="ARBA00010447"/>
    </source>
</evidence>
<evidence type="ECO:0000256" key="3">
    <source>
        <dbReference type="ARBA" id="ARBA00022898"/>
    </source>
</evidence>
<protein>
    <submittedName>
        <fullName evidence="7">Cysteine desulfurase</fullName>
        <ecNumber evidence="7">2.8.1.7</ecNumber>
    </submittedName>
</protein>
<dbReference type="GO" id="GO:0031071">
    <property type="term" value="F:cysteine desulfurase activity"/>
    <property type="evidence" value="ECO:0007669"/>
    <property type="project" value="UniProtKB-EC"/>
</dbReference>
<evidence type="ECO:0000259" key="6">
    <source>
        <dbReference type="Pfam" id="PF00266"/>
    </source>
</evidence>
<organism evidence="7 8">
    <name type="scientific">Gordonia paraffinivorans</name>
    <dbReference type="NCBI Taxonomy" id="175628"/>
    <lineage>
        <taxon>Bacteria</taxon>
        <taxon>Bacillati</taxon>
        <taxon>Actinomycetota</taxon>
        <taxon>Actinomycetes</taxon>
        <taxon>Mycobacteriales</taxon>
        <taxon>Gordoniaceae</taxon>
        <taxon>Gordonia</taxon>
    </lineage>
</organism>
<accession>A0ABD7V276</accession>
<comment type="catalytic activity">
    <reaction evidence="4">
        <text>(sulfur carrier)-H + L-cysteine = (sulfur carrier)-SH + L-alanine</text>
        <dbReference type="Rhea" id="RHEA:43892"/>
        <dbReference type="Rhea" id="RHEA-COMP:14737"/>
        <dbReference type="Rhea" id="RHEA-COMP:14739"/>
        <dbReference type="ChEBI" id="CHEBI:29917"/>
        <dbReference type="ChEBI" id="CHEBI:35235"/>
        <dbReference type="ChEBI" id="CHEBI:57972"/>
        <dbReference type="ChEBI" id="CHEBI:64428"/>
        <dbReference type="EC" id="2.8.1.7"/>
    </reaction>
</comment>
<name>A0ABD7V276_9ACTN</name>
<dbReference type="PROSITE" id="PS00595">
    <property type="entry name" value="AA_TRANSFER_CLASS_5"/>
    <property type="match status" value="1"/>
</dbReference>
<dbReference type="PANTHER" id="PTHR43586:SF8">
    <property type="entry name" value="CYSTEINE DESULFURASE 1, CHLOROPLASTIC"/>
    <property type="match status" value="1"/>
</dbReference>
<comment type="caution">
    <text evidence="7">The sequence shown here is derived from an EMBL/GenBank/DDBJ whole genome shotgun (WGS) entry which is preliminary data.</text>
</comment>
<sequence>MTAVLSAPVSRSVRPALGTAPVCDGRSSAVADRGPFIPALAPVVGADTRVPVTGGSVAYANLDYAASAPALATVASDVAGALGEYASVHRGAGRLSQVTTRRYEAARETVRAFVRGRADDTVVFTRNTTDAINLAAHITPGDVVVLDIEHHANLLPWCAPKEGRSRARIVTACDTIEDTLVVLEAELASKPASLLAVTAASNVTGEVLPIGKLASIAHRHGARILVDAAQLVAHRPISIVSHGIDYLAFSGHKAYAPFGAGVLIGRSDWFDAADPYLAGGGATADVDLGDEGTTWHSGAARHEAGSPNVLGAISIAKACEALADLGPEYIGHHEAALCERLDAGLAAIEGVRPLRIFSDSTDRVGIAGFTVDGHAPRAVAEYLSSEHGIGVRDGKFCAHPLLKRLGHPEGTVRASFGAGTTSDDVDRLLDALTTLCGNAARTTTTSRPALDEGYPA</sequence>
<evidence type="ECO:0000256" key="1">
    <source>
        <dbReference type="ARBA" id="ARBA00001933"/>
    </source>
</evidence>
<dbReference type="AlphaFoldDB" id="A0ABD7V276"/>
<dbReference type="Proteomes" id="UP000360750">
    <property type="component" value="Unassembled WGS sequence"/>
</dbReference>
<dbReference type="InterPro" id="IPR015421">
    <property type="entry name" value="PyrdxlP-dep_Trfase_major"/>
</dbReference>
<dbReference type="RefSeq" id="WP_131734090.1">
    <property type="nucleotide sequence ID" value="NZ_CAACYD010000006.1"/>
</dbReference>
<dbReference type="Gene3D" id="3.40.640.10">
    <property type="entry name" value="Type I PLP-dependent aspartate aminotransferase-like (Major domain)"/>
    <property type="match status" value="1"/>
</dbReference>
<dbReference type="SUPFAM" id="SSF53383">
    <property type="entry name" value="PLP-dependent transferases"/>
    <property type="match status" value="1"/>
</dbReference>
<evidence type="ECO:0000313" key="8">
    <source>
        <dbReference type="Proteomes" id="UP000360750"/>
    </source>
</evidence>
<dbReference type="EC" id="2.8.1.7" evidence="7"/>
<dbReference type="PANTHER" id="PTHR43586">
    <property type="entry name" value="CYSTEINE DESULFURASE"/>
    <property type="match status" value="1"/>
</dbReference>
<keyword evidence="3" id="KW-0663">Pyridoxal phosphate</keyword>
<comment type="cofactor">
    <cofactor evidence="1 5">
        <name>pyridoxal 5'-phosphate</name>
        <dbReference type="ChEBI" id="CHEBI:597326"/>
    </cofactor>
</comment>
<dbReference type="Pfam" id="PF00266">
    <property type="entry name" value="Aminotran_5"/>
    <property type="match status" value="1"/>
</dbReference>
<dbReference type="InterPro" id="IPR020578">
    <property type="entry name" value="Aminotrans_V_PyrdxlP_BS"/>
</dbReference>
<dbReference type="GeneID" id="60749858"/>
<feature type="domain" description="Aminotransferase class V" evidence="6">
    <location>
        <begin position="61"/>
        <end position="428"/>
    </location>
</feature>
<evidence type="ECO:0000256" key="4">
    <source>
        <dbReference type="ARBA" id="ARBA00050776"/>
    </source>
</evidence>
<dbReference type="EMBL" id="CAACYD010000006">
    <property type="protein sequence ID" value="VFA88305.1"/>
    <property type="molecule type" value="Genomic_DNA"/>
</dbReference>
<dbReference type="InterPro" id="IPR015424">
    <property type="entry name" value="PyrdxlP-dep_Trfase"/>
</dbReference>
<reference evidence="7 8" key="1">
    <citation type="submission" date="2019-02" db="EMBL/GenBank/DDBJ databases">
        <authorList>
            <consortium name="Pathogen Informatics"/>
        </authorList>
    </citation>
    <scope>NUCLEOTIDE SEQUENCE [LARGE SCALE GENOMIC DNA]</scope>
    <source>
        <strain evidence="7 8">3012STDY6756503</strain>
    </source>
</reference>
<evidence type="ECO:0000313" key="7">
    <source>
        <dbReference type="EMBL" id="VFA88305.1"/>
    </source>
</evidence>
<gene>
    <name evidence="7" type="primary">sufS_2</name>
    <name evidence="7" type="ORF">NCTC8139_01848</name>
</gene>